<dbReference type="PANTHER" id="PTHR12780">
    <property type="entry name" value="RNA POLYMERASE III DNA DIRECTED , 39KD SUBUNIT-RELATED"/>
    <property type="match status" value="1"/>
</dbReference>
<dbReference type="eggNOG" id="KOG3233">
    <property type="taxonomic scope" value="Eukaryota"/>
</dbReference>
<dbReference type="OrthoDB" id="613763at2759"/>
<dbReference type="Proteomes" id="UP000013776">
    <property type="component" value="Unassembled WGS sequence"/>
</dbReference>
<dbReference type="FunFam" id="1.10.10.10:FF:000116">
    <property type="entry name" value="DNA-directed RNA polymerase III subunit RPC6"/>
    <property type="match status" value="1"/>
</dbReference>
<name>R4XD53_TAPDE</name>
<accession>R4XD53</accession>
<dbReference type="Gene3D" id="1.10.10.10">
    <property type="entry name" value="Winged helix-like DNA-binding domain superfamily/Winged helix DNA-binding domain"/>
    <property type="match status" value="1"/>
</dbReference>
<keyword evidence="9" id="KW-1185">Reference proteome</keyword>
<dbReference type="GO" id="GO:0006383">
    <property type="term" value="P:transcription by RNA polymerase III"/>
    <property type="evidence" value="ECO:0007669"/>
    <property type="project" value="UniProtKB-UniRule"/>
</dbReference>
<gene>
    <name evidence="8" type="ORF">TAPDE_000976</name>
</gene>
<keyword evidence="5 6" id="KW-0539">Nucleus</keyword>
<evidence type="ECO:0000313" key="8">
    <source>
        <dbReference type="EMBL" id="CCG81250.1"/>
    </source>
</evidence>
<evidence type="ECO:0000256" key="2">
    <source>
        <dbReference type="ARBA" id="ARBA00011038"/>
    </source>
</evidence>
<dbReference type="InterPro" id="IPR036390">
    <property type="entry name" value="WH_DNA-bd_sf"/>
</dbReference>
<keyword evidence="4 6" id="KW-0804">Transcription</keyword>
<dbReference type="Pfam" id="PF05158">
    <property type="entry name" value="RNA_pol_Rpc34"/>
    <property type="match status" value="1"/>
</dbReference>
<dbReference type="EMBL" id="CAHR02000031">
    <property type="protein sequence ID" value="CCG81250.1"/>
    <property type="molecule type" value="Genomic_DNA"/>
</dbReference>
<dbReference type="GO" id="GO:0005654">
    <property type="term" value="C:nucleoplasm"/>
    <property type="evidence" value="ECO:0007669"/>
    <property type="project" value="UniProtKB-ARBA"/>
</dbReference>
<sequence length="321" mass="35426">MPADIKPKASARVKKSTGKPGAGDSLSKDAQAVYDQCLAAVVPVSTETVQSFLPEGKNDVTAASSTINQLLSRRLLEALQHNGDLVYKAVSQNEARRMGGMDGDESMVYQYIKSSGNEGIWSRHIKGRTNLHATVITRTLKSLESKSLIKCVRSVQNPTRKIYMLYDLIPSIEVSGGPWFTDSELDVEFVGKLSNAIERFINSKSRPKNKEFERLFPPSHTGFPTAQGIHEWLRGTGLTDVDLGIADIYALLDVLIYDGKVEKRRDGITYKSVSPLIDDVRPNAFTDMPCGHCPVFNLCQEGGVVSPEGCVYWGDWLSRNL</sequence>
<evidence type="ECO:0000256" key="7">
    <source>
        <dbReference type="SAM" id="MobiDB-lite"/>
    </source>
</evidence>
<dbReference type="GO" id="GO:0005666">
    <property type="term" value="C:RNA polymerase III complex"/>
    <property type="evidence" value="ECO:0007669"/>
    <property type="project" value="UniProtKB-UniRule"/>
</dbReference>
<evidence type="ECO:0000313" key="9">
    <source>
        <dbReference type="Proteomes" id="UP000013776"/>
    </source>
</evidence>
<dbReference type="PIRSF" id="PIRSF028763">
    <property type="entry name" value="RNA_pol_Rpc34"/>
    <property type="match status" value="1"/>
</dbReference>
<organism evidence="8 9">
    <name type="scientific">Taphrina deformans (strain PYCC 5710 / ATCC 11124 / CBS 356.35 / IMI 108563 / JCM 9778 / NBRC 8474)</name>
    <name type="common">Peach leaf curl fungus</name>
    <name type="synonym">Lalaria deformans</name>
    <dbReference type="NCBI Taxonomy" id="1097556"/>
    <lineage>
        <taxon>Eukaryota</taxon>
        <taxon>Fungi</taxon>
        <taxon>Dikarya</taxon>
        <taxon>Ascomycota</taxon>
        <taxon>Taphrinomycotina</taxon>
        <taxon>Taphrinomycetes</taxon>
        <taxon>Taphrinales</taxon>
        <taxon>Taphrinaceae</taxon>
        <taxon>Taphrina</taxon>
    </lineage>
</organism>
<feature type="region of interest" description="Disordered" evidence="7">
    <location>
        <begin position="1"/>
        <end position="27"/>
    </location>
</feature>
<proteinExistence type="inferred from homology"/>
<dbReference type="SUPFAM" id="SSF46785">
    <property type="entry name" value="Winged helix' DNA-binding domain"/>
    <property type="match status" value="1"/>
</dbReference>
<keyword evidence="3 6" id="KW-0240">DNA-directed RNA polymerase</keyword>
<evidence type="ECO:0000256" key="1">
    <source>
        <dbReference type="ARBA" id="ARBA00004123"/>
    </source>
</evidence>
<evidence type="ECO:0000256" key="4">
    <source>
        <dbReference type="ARBA" id="ARBA00023163"/>
    </source>
</evidence>
<dbReference type="STRING" id="1097556.R4XD53"/>
<dbReference type="InterPro" id="IPR016049">
    <property type="entry name" value="RNA_pol_Rpc34-like"/>
</dbReference>
<dbReference type="InterPro" id="IPR036388">
    <property type="entry name" value="WH-like_DNA-bd_sf"/>
</dbReference>
<reference evidence="8 9" key="1">
    <citation type="journal article" date="2013" name="MBio">
        <title>Genome sequencing of the plant pathogen Taphrina deformans, the causal agent of peach leaf curl.</title>
        <authorList>
            <person name="Cisse O.H."/>
            <person name="Almeida J.M.G.C.F."/>
            <person name="Fonseca A."/>
            <person name="Kumar A.A."/>
            <person name="Salojaervi J."/>
            <person name="Overmyer K."/>
            <person name="Hauser P.M."/>
            <person name="Pagni M."/>
        </authorList>
    </citation>
    <scope>NUCLEOTIDE SEQUENCE [LARGE SCALE GENOMIC DNA]</scope>
    <source>
        <strain evidence="9">PYCC 5710 / ATCC 11124 / CBS 356.35 / IMI 108563 / JCM 9778 / NBRC 8474</strain>
    </source>
</reference>
<dbReference type="InterPro" id="IPR007832">
    <property type="entry name" value="RNA_pol_Rpc34"/>
</dbReference>
<evidence type="ECO:0000256" key="6">
    <source>
        <dbReference type="PIRNR" id="PIRNR028763"/>
    </source>
</evidence>
<protein>
    <recommendedName>
        <fullName evidence="6">DNA-directed RNA polymerase III subunit RPC6</fullName>
        <shortName evidence="6">RNA polymerase III subunit C6</shortName>
    </recommendedName>
</protein>
<evidence type="ECO:0000256" key="3">
    <source>
        <dbReference type="ARBA" id="ARBA00022478"/>
    </source>
</evidence>
<comment type="function">
    <text evidence="6">DNA-dependent RNA polymerase catalyzes the transcription of DNA into RNA using the four ribonucleoside triphosphates as substrates. Specific peripheric component of RNA polymerase III which synthesizes small RNAs, such as 5S rRNA and tRNAs.</text>
</comment>
<comment type="similarity">
    <text evidence="2 6">Belongs to the eukaryotic RPC34/RPC39 RNA polymerase subunit family.</text>
</comment>
<comment type="caution">
    <text evidence="8">The sequence shown here is derived from an EMBL/GenBank/DDBJ whole genome shotgun (WGS) entry which is preliminary data.</text>
</comment>
<evidence type="ECO:0000256" key="5">
    <source>
        <dbReference type="ARBA" id="ARBA00023242"/>
    </source>
</evidence>
<comment type="subcellular location">
    <subcellularLocation>
        <location evidence="1 6">Nucleus</location>
    </subcellularLocation>
</comment>
<dbReference type="AlphaFoldDB" id="R4XD53"/>
<dbReference type="VEuPathDB" id="FungiDB:TAPDE_000976"/>
<dbReference type="GO" id="GO:0005737">
    <property type="term" value="C:cytoplasm"/>
    <property type="evidence" value="ECO:0007669"/>
    <property type="project" value="UniProtKB-ARBA"/>
</dbReference>